<evidence type="ECO:0000313" key="4">
    <source>
        <dbReference type="Proteomes" id="UP001281003"/>
    </source>
</evidence>
<reference evidence="3" key="1">
    <citation type="journal article" date="2023" name="Mol. Phylogenet. Evol.">
        <title>Genome-scale phylogeny and comparative genomics of the fungal order Sordariales.</title>
        <authorList>
            <person name="Hensen N."/>
            <person name="Bonometti L."/>
            <person name="Westerberg I."/>
            <person name="Brannstrom I.O."/>
            <person name="Guillou S."/>
            <person name="Cros-Aarteil S."/>
            <person name="Calhoun S."/>
            <person name="Haridas S."/>
            <person name="Kuo A."/>
            <person name="Mondo S."/>
            <person name="Pangilinan J."/>
            <person name="Riley R."/>
            <person name="LaButti K."/>
            <person name="Andreopoulos B."/>
            <person name="Lipzen A."/>
            <person name="Chen C."/>
            <person name="Yan M."/>
            <person name="Daum C."/>
            <person name="Ng V."/>
            <person name="Clum A."/>
            <person name="Steindorff A."/>
            <person name="Ohm R.A."/>
            <person name="Martin F."/>
            <person name="Silar P."/>
            <person name="Natvig D.O."/>
            <person name="Lalanne C."/>
            <person name="Gautier V."/>
            <person name="Ament-Velasquez S.L."/>
            <person name="Kruys A."/>
            <person name="Hutchinson M.I."/>
            <person name="Powell A.J."/>
            <person name="Barry K."/>
            <person name="Miller A.N."/>
            <person name="Grigoriev I.V."/>
            <person name="Debuchy R."/>
            <person name="Gladieux P."/>
            <person name="Hiltunen Thoren M."/>
            <person name="Johannesson H."/>
        </authorList>
    </citation>
    <scope>NUCLEOTIDE SEQUENCE</scope>
    <source>
        <strain evidence="3">FGSC 1904</strain>
    </source>
</reference>
<feature type="compositionally biased region" description="Acidic residues" evidence="2">
    <location>
        <begin position="750"/>
        <end position="769"/>
    </location>
</feature>
<feature type="compositionally biased region" description="Low complexity" evidence="2">
    <location>
        <begin position="30"/>
        <end position="56"/>
    </location>
</feature>
<proteinExistence type="predicted"/>
<feature type="compositionally biased region" description="Polar residues" evidence="2">
    <location>
        <begin position="454"/>
        <end position="473"/>
    </location>
</feature>
<feature type="coiled-coil region" evidence="1">
    <location>
        <begin position="295"/>
        <end position="322"/>
    </location>
</feature>
<feature type="region of interest" description="Disordered" evidence="2">
    <location>
        <begin position="157"/>
        <end position="177"/>
    </location>
</feature>
<feature type="region of interest" description="Disordered" evidence="2">
    <location>
        <begin position="948"/>
        <end position="971"/>
    </location>
</feature>
<feature type="region of interest" description="Disordered" evidence="2">
    <location>
        <begin position="675"/>
        <end position="850"/>
    </location>
</feature>
<evidence type="ECO:0000313" key="3">
    <source>
        <dbReference type="EMBL" id="KAK3396451.1"/>
    </source>
</evidence>
<accession>A0AAE0PAJ9</accession>
<feature type="region of interest" description="Disordered" evidence="2">
    <location>
        <begin position="532"/>
        <end position="591"/>
    </location>
</feature>
<feature type="region of interest" description="Disordered" evidence="2">
    <location>
        <begin position="1"/>
        <end position="78"/>
    </location>
</feature>
<feature type="region of interest" description="Disordered" evidence="2">
    <location>
        <begin position="326"/>
        <end position="361"/>
    </location>
</feature>
<feature type="compositionally biased region" description="Polar residues" evidence="2">
    <location>
        <begin position="712"/>
        <end position="738"/>
    </location>
</feature>
<gene>
    <name evidence="3" type="ORF">B0T20DRAFT_271516</name>
</gene>
<feature type="compositionally biased region" description="Polar residues" evidence="2">
    <location>
        <begin position="826"/>
        <end position="836"/>
    </location>
</feature>
<feature type="compositionally biased region" description="Polar residues" evidence="2">
    <location>
        <begin position="385"/>
        <end position="403"/>
    </location>
</feature>
<feature type="compositionally biased region" description="Polar residues" evidence="2">
    <location>
        <begin position="782"/>
        <end position="814"/>
    </location>
</feature>
<protein>
    <submittedName>
        <fullName evidence="3">Uncharacterized protein</fullName>
    </submittedName>
</protein>
<dbReference type="Proteomes" id="UP001281003">
    <property type="component" value="Unassembled WGS sequence"/>
</dbReference>
<keyword evidence="1" id="KW-0175">Coiled coil</keyword>
<comment type="caution">
    <text evidence="3">The sequence shown here is derived from an EMBL/GenBank/DDBJ whole genome shotgun (WGS) entry which is preliminary data.</text>
</comment>
<dbReference type="EMBL" id="JAUTDP010000009">
    <property type="protein sequence ID" value="KAK3396451.1"/>
    <property type="molecule type" value="Genomic_DNA"/>
</dbReference>
<feature type="compositionally biased region" description="Low complexity" evidence="2">
    <location>
        <begin position="960"/>
        <end position="971"/>
    </location>
</feature>
<feature type="region of interest" description="Disordered" evidence="2">
    <location>
        <begin position="866"/>
        <end position="897"/>
    </location>
</feature>
<evidence type="ECO:0000256" key="1">
    <source>
        <dbReference type="SAM" id="Coils"/>
    </source>
</evidence>
<keyword evidence="4" id="KW-1185">Reference proteome</keyword>
<reference evidence="3" key="2">
    <citation type="submission" date="2023-07" db="EMBL/GenBank/DDBJ databases">
        <authorList>
            <consortium name="Lawrence Berkeley National Laboratory"/>
            <person name="Haridas S."/>
            <person name="Hensen N."/>
            <person name="Bonometti L."/>
            <person name="Westerberg I."/>
            <person name="Brannstrom I.O."/>
            <person name="Guillou S."/>
            <person name="Cros-Aarteil S."/>
            <person name="Calhoun S."/>
            <person name="Kuo A."/>
            <person name="Mondo S."/>
            <person name="Pangilinan J."/>
            <person name="Riley R."/>
            <person name="LaButti K."/>
            <person name="Andreopoulos B."/>
            <person name="Lipzen A."/>
            <person name="Chen C."/>
            <person name="Yanf M."/>
            <person name="Daum C."/>
            <person name="Ng V."/>
            <person name="Clum A."/>
            <person name="Steindorff A."/>
            <person name="Ohm R."/>
            <person name="Martin F."/>
            <person name="Silar P."/>
            <person name="Natvig D."/>
            <person name="Lalanne C."/>
            <person name="Gautier V."/>
            <person name="Ament-velasquez S.L."/>
            <person name="Kruys A."/>
            <person name="Hutchinson M.I."/>
            <person name="Powell A.J."/>
            <person name="Barry K."/>
            <person name="Miller A.N."/>
            <person name="Grigoriev I.V."/>
            <person name="Debuchy R."/>
            <person name="Gladieux P."/>
            <person name="Thoren M.H."/>
            <person name="Johannesson H."/>
        </authorList>
    </citation>
    <scope>NUCLEOTIDE SEQUENCE</scope>
    <source>
        <strain evidence="3">FGSC 1904</strain>
    </source>
</reference>
<name>A0AAE0PAJ9_SORBR</name>
<feature type="compositionally biased region" description="Low complexity" evidence="2">
    <location>
        <begin position="837"/>
        <end position="849"/>
    </location>
</feature>
<feature type="compositionally biased region" description="Basic residues" evidence="2">
    <location>
        <begin position="165"/>
        <end position="174"/>
    </location>
</feature>
<feature type="compositionally biased region" description="Polar residues" evidence="2">
    <location>
        <begin position="866"/>
        <end position="884"/>
    </location>
</feature>
<organism evidence="3 4">
    <name type="scientific">Sordaria brevicollis</name>
    <dbReference type="NCBI Taxonomy" id="83679"/>
    <lineage>
        <taxon>Eukaryota</taxon>
        <taxon>Fungi</taxon>
        <taxon>Dikarya</taxon>
        <taxon>Ascomycota</taxon>
        <taxon>Pezizomycotina</taxon>
        <taxon>Sordariomycetes</taxon>
        <taxon>Sordariomycetidae</taxon>
        <taxon>Sordariales</taxon>
        <taxon>Sordariaceae</taxon>
        <taxon>Sordaria</taxon>
    </lineage>
</organism>
<sequence>MAAITARPATMETANLHTPGRGGLQHQQRHQQPQSQTQSQSQAQTSPSSSSVPASPTLSNPDMILPDDPYYGHGNSPDSEIDARIRSKFMMWKSAQAAVTATSDLHKMFAVNSAQLGYDQQQQQNMYGSSAPVTPTTPIIYGNGTILSDIGEVTEVESTVGRPSPPRHRGPNAHRRNDSIDAVLQRSASPQVTGQTGLAQKLKPGLVTQKHQRRMSTESTSTITTVTMEDRPAFLADINIDDAASVDDSVFQGDDEESMASSYVEGTVPRDRNLLGVAGSENGDRLSTYSTTALSRRAEQILANAKKRLTTMEGNLSRARSSLHYTAPSLSSDGTPSPPQRTTSASARINGHRSSSVNYSGHTRMTSDIAMRNGLPYRISIQRSHSAMGSHGGNSRQSITASKSAEAIRGGWEDDAHRQTYNILTGKTLRPDGTAPDDDESPIHSYHGTAYGSDHSSGSSREILSTPAPTSQMRDIKHQMKDLKGKISSLREQARVDSIKRRSVQSLRTPSPFTHAQVDQWFTETPSARNSEIFTPDSLQRNPWNGEQDSSLDGEHPRSYDHLRGNLDSEDDSYCEEGDVSGSFESAIDNFPEPASATVDRKMFPEEEDNYDAYTENGDEEFEDAQEMDDDQMSVGGESLYHDSVQHQISHEDREDAFDYEHFFLHSAMGTLSQQRMARRDSETSYTSEDSVETTRGPVTDENTRMNGGGSDSRSINFHSRSRRGSVNSISTIETFRTAQEGRPRRYYEADDSISEEMYDEYPYEEDEYNPEREYAGKRKSGSFSAGTGNNSRAGSRARGSTLSNIKSSSTGTMRGNRDSYLSVYENAQQQQNTDPNSNNNNNNNNRSSGLFIRRGAISSVVSTPNLEHRPSVSSIGSAGTNRSFPLVPNKQRNRGNTASTVVPAINTTITNTTSTTTITTAVSTPETVYLTPDQELRSISSVLLSETESAADQRSDSRTSNITSNNPNNPAALQALMREDKYLVERLVASLGKCVLGLTENGRASAESRMYRRRIDMARKILEGFEGGEGQ</sequence>
<evidence type="ECO:0000256" key="2">
    <source>
        <dbReference type="SAM" id="MobiDB-lite"/>
    </source>
</evidence>
<feature type="compositionally biased region" description="Basic and acidic residues" evidence="2">
    <location>
        <begin position="553"/>
        <end position="567"/>
    </location>
</feature>
<feature type="compositionally biased region" description="Acidic residues" evidence="2">
    <location>
        <begin position="568"/>
        <end position="579"/>
    </location>
</feature>
<feature type="compositionally biased region" description="Basic and acidic residues" evidence="2">
    <location>
        <begin position="740"/>
        <end position="749"/>
    </location>
</feature>
<feature type="region of interest" description="Disordered" evidence="2">
    <location>
        <begin position="385"/>
        <end position="474"/>
    </location>
</feature>
<dbReference type="AlphaFoldDB" id="A0AAE0PAJ9"/>
<feature type="compositionally biased region" description="Polar residues" evidence="2">
    <location>
        <begin position="532"/>
        <end position="551"/>
    </location>
</feature>